<dbReference type="InterPro" id="IPR036291">
    <property type="entry name" value="NAD(P)-bd_dom_sf"/>
</dbReference>
<evidence type="ECO:0000313" key="3">
    <source>
        <dbReference type="Proteomes" id="UP001631957"/>
    </source>
</evidence>
<dbReference type="InterPro" id="IPR052718">
    <property type="entry name" value="NmrA-type_oxidoreductase"/>
</dbReference>
<dbReference type="Gene3D" id="3.90.25.10">
    <property type="entry name" value="UDP-galactose 4-epimerase, domain 1"/>
    <property type="match status" value="1"/>
</dbReference>
<comment type="caution">
    <text evidence="2">The sequence shown here is derived from an EMBL/GenBank/DDBJ whole genome shotgun (WGS) entry which is preliminary data.</text>
</comment>
<accession>A0ABW9HUU3</accession>
<gene>
    <name evidence="2" type="ORF">ACKI18_22625</name>
</gene>
<name>A0ABW9HUU3_9ACTN</name>
<dbReference type="PANTHER" id="PTHR47129:SF1">
    <property type="entry name" value="NMRA-LIKE DOMAIN-CONTAINING PROTEIN"/>
    <property type="match status" value="1"/>
</dbReference>
<dbReference type="Pfam" id="PF13460">
    <property type="entry name" value="NAD_binding_10"/>
    <property type="match status" value="1"/>
</dbReference>
<dbReference type="Proteomes" id="UP001631957">
    <property type="component" value="Unassembled WGS sequence"/>
</dbReference>
<dbReference type="EC" id="1.6.5.2" evidence="2"/>
<organism evidence="2 3">
    <name type="scientific">Streptomyces niveiscabiei</name>
    <dbReference type="NCBI Taxonomy" id="164115"/>
    <lineage>
        <taxon>Bacteria</taxon>
        <taxon>Bacillati</taxon>
        <taxon>Actinomycetota</taxon>
        <taxon>Actinomycetes</taxon>
        <taxon>Kitasatosporales</taxon>
        <taxon>Streptomycetaceae</taxon>
        <taxon>Streptomyces</taxon>
    </lineage>
</organism>
<proteinExistence type="predicted"/>
<keyword evidence="2" id="KW-0560">Oxidoreductase</keyword>
<dbReference type="PANTHER" id="PTHR47129">
    <property type="entry name" value="QUINONE OXIDOREDUCTASE 2"/>
    <property type="match status" value="1"/>
</dbReference>
<evidence type="ECO:0000313" key="2">
    <source>
        <dbReference type="EMBL" id="MFM9611496.1"/>
    </source>
</evidence>
<dbReference type="RefSeq" id="WP_409123855.1">
    <property type="nucleotide sequence ID" value="NZ_JBJVNI010000012.1"/>
</dbReference>
<sequence>MSITVTAATGNLGRLVVHALLARGVAPGGIVAAVRDPRKAADLAALGVEVREADYGRPETLVRAFDGAERLLMISSSAAGARIEQHRNVVEAAAGVPHLVYTSAAYADSVPIAMNAEHAATEEAIRASGVPFTILRNNWYLENTTGDLGRVLANGVILGASGEGRLSAASRADYAEAAAVVLTSGDYLGTTWELAGDHPFTMAEMAAEVSRQSGREVVYRDLPQDEYAGLLAKFGVPEVFATMLAERDAAISRDEFVVEGGDLARIIGRPTTTVAEAVSVALK</sequence>
<keyword evidence="3" id="KW-1185">Reference proteome</keyword>
<dbReference type="Gene3D" id="3.40.50.720">
    <property type="entry name" value="NAD(P)-binding Rossmann-like Domain"/>
    <property type="match status" value="1"/>
</dbReference>
<protein>
    <submittedName>
        <fullName evidence="2">SDR family oxidoreductase</fullName>
        <ecNumber evidence="2">1.6.5.2</ecNumber>
    </submittedName>
</protein>
<feature type="domain" description="NAD(P)-binding" evidence="1">
    <location>
        <begin position="8"/>
        <end position="182"/>
    </location>
</feature>
<dbReference type="InterPro" id="IPR016040">
    <property type="entry name" value="NAD(P)-bd_dom"/>
</dbReference>
<dbReference type="GO" id="GO:0003955">
    <property type="term" value="F:NAD(P)H dehydrogenase (quinone) activity"/>
    <property type="evidence" value="ECO:0007669"/>
    <property type="project" value="UniProtKB-EC"/>
</dbReference>
<reference evidence="2 3" key="1">
    <citation type="submission" date="2024-12" db="EMBL/GenBank/DDBJ databases">
        <title>Forecasting of Potato common scab and diversities of Pathogenic streptomyces spp. in china.</title>
        <authorList>
            <person name="Handique U."/>
            <person name="Wu J."/>
        </authorList>
    </citation>
    <scope>NUCLEOTIDE SEQUENCE [LARGE SCALE GENOMIC DNA]</scope>
    <source>
        <strain evidence="2 3">ZRIMU1530</strain>
    </source>
</reference>
<evidence type="ECO:0000259" key="1">
    <source>
        <dbReference type="Pfam" id="PF13460"/>
    </source>
</evidence>
<dbReference type="SUPFAM" id="SSF51735">
    <property type="entry name" value="NAD(P)-binding Rossmann-fold domains"/>
    <property type="match status" value="1"/>
</dbReference>
<dbReference type="CDD" id="cd05269">
    <property type="entry name" value="TMR_SDR_a"/>
    <property type="match status" value="1"/>
</dbReference>
<dbReference type="EMBL" id="JBJVNI010000012">
    <property type="protein sequence ID" value="MFM9611496.1"/>
    <property type="molecule type" value="Genomic_DNA"/>
</dbReference>